<sequence length="296" mass="34765">MEAERAGFETERRRRVTEYGEEMEEGRRKAEERLGKMEKEHEEEVKVMMEKREEVTFGKKEDLEEETKLWQRRKLEELRESANKNEKEVFDSLREQSEGELDMVIAKLEAQARQERSEIESTVEKGLAVVKNNLESSEVKATEEEQLIMDRYAIDHEKAQLLQEEVALVESRVVGMERRVAITEENLKQETSKALDVKRDAANKLNRIKKGQSRGVELAEIEIESLKKQLQDLDVTLSDFVPVHSKELERIEKRFEKELSSVEDRVRLVLQRKDMNIQELEKEHGRLEVQSVNLSK</sequence>
<evidence type="ECO:0000256" key="1">
    <source>
        <dbReference type="SAM" id="Coils"/>
    </source>
</evidence>
<evidence type="ECO:0000313" key="3">
    <source>
        <dbReference type="EMBL" id="GMH76669.1"/>
    </source>
</evidence>
<dbReference type="EMBL" id="BLQM01000223">
    <property type="protein sequence ID" value="GMH76669.1"/>
    <property type="molecule type" value="Genomic_DNA"/>
</dbReference>
<reference evidence="4" key="1">
    <citation type="journal article" date="2023" name="Commun. Biol.">
        <title>Genome analysis of Parmales, the sister group of diatoms, reveals the evolutionary specialization of diatoms from phago-mixotrophs to photoautotrophs.</title>
        <authorList>
            <person name="Ban H."/>
            <person name="Sato S."/>
            <person name="Yoshikawa S."/>
            <person name="Yamada K."/>
            <person name="Nakamura Y."/>
            <person name="Ichinomiya M."/>
            <person name="Sato N."/>
            <person name="Blanc-Mathieu R."/>
            <person name="Endo H."/>
            <person name="Kuwata A."/>
            <person name="Ogata H."/>
        </authorList>
    </citation>
    <scope>NUCLEOTIDE SEQUENCE [LARGE SCALE GENOMIC DNA]</scope>
</reference>
<gene>
    <name evidence="3" type="ORF">TL16_g07161</name>
</gene>
<feature type="compositionally biased region" description="Basic and acidic residues" evidence="2">
    <location>
        <begin position="1"/>
        <end position="18"/>
    </location>
</feature>
<feature type="coiled-coil region" evidence="1">
    <location>
        <begin position="216"/>
        <end position="290"/>
    </location>
</feature>
<proteinExistence type="predicted"/>
<keyword evidence="1" id="KW-0175">Coiled coil</keyword>
<feature type="non-terminal residue" evidence="3">
    <location>
        <position position="296"/>
    </location>
</feature>
<accession>A0A9W7ECW2</accession>
<feature type="region of interest" description="Disordered" evidence="2">
    <location>
        <begin position="1"/>
        <end position="44"/>
    </location>
</feature>
<evidence type="ECO:0000256" key="2">
    <source>
        <dbReference type="SAM" id="MobiDB-lite"/>
    </source>
</evidence>
<evidence type="ECO:0000313" key="4">
    <source>
        <dbReference type="Proteomes" id="UP001162640"/>
    </source>
</evidence>
<organism evidence="3 4">
    <name type="scientific">Triparma laevis f. inornata</name>
    <dbReference type="NCBI Taxonomy" id="1714386"/>
    <lineage>
        <taxon>Eukaryota</taxon>
        <taxon>Sar</taxon>
        <taxon>Stramenopiles</taxon>
        <taxon>Ochrophyta</taxon>
        <taxon>Bolidophyceae</taxon>
        <taxon>Parmales</taxon>
        <taxon>Triparmaceae</taxon>
        <taxon>Triparma</taxon>
    </lineage>
</organism>
<protein>
    <submittedName>
        <fullName evidence="3">Uncharacterized protein</fullName>
    </submittedName>
</protein>
<dbReference type="Proteomes" id="UP001162640">
    <property type="component" value="Unassembled WGS sequence"/>
</dbReference>
<name>A0A9W7ECW2_9STRA</name>
<comment type="caution">
    <text evidence="3">The sequence shown here is derived from an EMBL/GenBank/DDBJ whole genome shotgun (WGS) entry which is preliminary data.</text>
</comment>
<dbReference type="AlphaFoldDB" id="A0A9W7ECW2"/>
<feature type="compositionally biased region" description="Basic and acidic residues" evidence="2">
    <location>
        <begin position="25"/>
        <end position="44"/>
    </location>
</feature>